<keyword evidence="2" id="KW-1185">Reference proteome</keyword>
<reference evidence="2" key="2">
    <citation type="submission" date="2015-01" db="EMBL/GenBank/DDBJ databases">
        <title>Evolutionary Origins and Diversification of the Mycorrhizal Mutualists.</title>
        <authorList>
            <consortium name="DOE Joint Genome Institute"/>
            <consortium name="Mycorrhizal Genomics Consortium"/>
            <person name="Kohler A."/>
            <person name="Kuo A."/>
            <person name="Nagy L.G."/>
            <person name="Floudas D."/>
            <person name="Copeland A."/>
            <person name="Barry K.W."/>
            <person name="Cichocki N."/>
            <person name="Veneault-Fourrey C."/>
            <person name="LaButti K."/>
            <person name="Lindquist E.A."/>
            <person name="Lipzen A."/>
            <person name="Lundell T."/>
            <person name="Morin E."/>
            <person name="Murat C."/>
            <person name="Riley R."/>
            <person name="Ohm R."/>
            <person name="Sun H."/>
            <person name="Tunlid A."/>
            <person name="Henrissat B."/>
            <person name="Grigoriev I.V."/>
            <person name="Hibbett D.S."/>
            <person name="Martin F."/>
        </authorList>
    </citation>
    <scope>NUCLEOTIDE SEQUENCE [LARGE SCALE GENOMIC DNA]</scope>
    <source>
        <strain evidence="2">Foug A</strain>
    </source>
</reference>
<evidence type="ECO:0000313" key="2">
    <source>
        <dbReference type="Proteomes" id="UP000053989"/>
    </source>
</evidence>
<reference evidence="1 2" key="1">
    <citation type="submission" date="2014-04" db="EMBL/GenBank/DDBJ databases">
        <authorList>
            <consortium name="DOE Joint Genome Institute"/>
            <person name="Kuo A."/>
            <person name="Kohler A."/>
            <person name="Nagy L.G."/>
            <person name="Floudas D."/>
            <person name="Copeland A."/>
            <person name="Barry K.W."/>
            <person name="Cichocki N."/>
            <person name="Veneault-Fourrey C."/>
            <person name="LaButti K."/>
            <person name="Lindquist E.A."/>
            <person name="Lipzen A."/>
            <person name="Lundell T."/>
            <person name="Morin E."/>
            <person name="Murat C."/>
            <person name="Sun H."/>
            <person name="Tunlid A."/>
            <person name="Henrissat B."/>
            <person name="Grigoriev I.V."/>
            <person name="Hibbett D.S."/>
            <person name="Martin F."/>
            <person name="Nordberg H.P."/>
            <person name="Cantor M.N."/>
            <person name="Hua S.X."/>
        </authorList>
    </citation>
    <scope>NUCLEOTIDE SEQUENCE [LARGE SCALE GENOMIC DNA]</scope>
    <source>
        <strain evidence="1 2">Foug A</strain>
    </source>
</reference>
<dbReference type="HOGENOM" id="CLU_2387481_0_0_1"/>
<dbReference type="EMBL" id="KN822057">
    <property type="protein sequence ID" value="KIM60872.1"/>
    <property type="molecule type" value="Genomic_DNA"/>
</dbReference>
<accession>A0A0C3A7N3</accession>
<sequence>MHTPSVAIELTVSGLFSRPFRIIEYACRWLSWRSRSSSISQQVPPLLVSRSSVVENRMEITCAESVWVGAFSSVIFLSGNWRLAMLTPPSRIAV</sequence>
<evidence type="ECO:0000313" key="1">
    <source>
        <dbReference type="EMBL" id="KIM60872.1"/>
    </source>
</evidence>
<dbReference type="InParanoid" id="A0A0C3A7N3"/>
<dbReference type="Proteomes" id="UP000053989">
    <property type="component" value="Unassembled WGS sequence"/>
</dbReference>
<proteinExistence type="predicted"/>
<protein>
    <submittedName>
        <fullName evidence="1">Uncharacterized protein</fullName>
    </submittedName>
</protein>
<gene>
    <name evidence="1" type="ORF">SCLCIDRAFT_923148</name>
</gene>
<organism evidence="1 2">
    <name type="scientific">Scleroderma citrinum Foug A</name>
    <dbReference type="NCBI Taxonomy" id="1036808"/>
    <lineage>
        <taxon>Eukaryota</taxon>
        <taxon>Fungi</taxon>
        <taxon>Dikarya</taxon>
        <taxon>Basidiomycota</taxon>
        <taxon>Agaricomycotina</taxon>
        <taxon>Agaricomycetes</taxon>
        <taxon>Agaricomycetidae</taxon>
        <taxon>Boletales</taxon>
        <taxon>Sclerodermatineae</taxon>
        <taxon>Sclerodermataceae</taxon>
        <taxon>Scleroderma</taxon>
    </lineage>
</organism>
<name>A0A0C3A7N3_9AGAM</name>
<dbReference type="AlphaFoldDB" id="A0A0C3A7N3"/>